<gene>
    <name evidence="3" type="ORF">ACFQ04_13900</name>
</gene>
<dbReference type="RefSeq" id="WP_253645330.1">
    <property type="nucleotide sequence ID" value="NZ_BAAAMO010000002.1"/>
</dbReference>
<evidence type="ECO:0000313" key="4">
    <source>
        <dbReference type="Proteomes" id="UP001597068"/>
    </source>
</evidence>
<dbReference type="Proteomes" id="UP001597068">
    <property type="component" value="Unassembled WGS sequence"/>
</dbReference>
<dbReference type="EMBL" id="JBHTIL010000001">
    <property type="protein sequence ID" value="MFD0926829.1"/>
    <property type="molecule type" value="Genomic_DNA"/>
</dbReference>
<dbReference type="InterPro" id="IPR023840">
    <property type="entry name" value="T7SS_Rv3446c"/>
</dbReference>
<reference evidence="4" key="1">
    <citation type="journal article" date="2019" name="Int. J. Syst. Evol. Microbiol.">
        <title>The Global Catalogue of Microorganisms (GCM) 10K type strain sequencing project: providing services to taxonomists for standard genome sequencing and annotation.</title>
        <authorList>
            <consortium name="The Broad Institute Genomics Platform"/>
            <consortium name="The Broad Institute Genome Sequencing Center for Infectious Disease"/>
            <person name="Wu L."/>
            <person name="Ma J."/>
        </authorList>
    </citation>
    <scope>NUCLEOTIDE SEQUENCE [LARGE SCALE GENOMIC DNA]</scope>
    <source>
        <strain evidence="4">CCUG 50873</strain>
    </source>
</reference>
<organism evidence="3 4">
    <name type="scientific">Williamsia deligens</name>
    <dbReference type="NCBI Taxonomy" id="321325"/>
    <lineage>
        <taxon>Bacteria</taxon>
        <taxon>Bacillati</taxon>
        <taxon>Actinomycetota</taxon>
        <taxon>Actinomycetes</taxon>
        <taxon>Mycobacteriales</taxon>
        <taxon>Nocardiaceae</taxon>
        <taxon>Williamsia</taxon>
    </lineage>
</organism>
<evidence type="ECO:0000256" key="1">
    <source>
        <dbReference type="SAM" id="MobiDB-lite"/>
    </source>
</evidence>
<evidence type="ECO:0000313" key="3">
    <source>
        <dbReference type="EMBL" id="MFD0926829.1"/>
    </source>
</evidence>
<feature type="compositionally biased region" description="Pro residues" evidence="1">
    <location>
        <begin position="220"/>
        <end position="229"/>
    </location>
</feature>
<name>A0ABW3G8B2_9NOCA</name>
<keyword evidence="2" id="KW-0812">Transmembrane</keyword>
<dbReference type="NCBIfam" id="TIGR03931">
    <property type="entry name" value="T7SS_Rv3446c"/>
    <property type="match status" value="1"/>
</dbReference>
<accession>A0ABW3G8B2</accession>
<comment type="caution">
    <text evidence="3">The sequence shown here is derived from an EMBL/GenBank/DDBJ whole genome shotgun (WGS) entry which is preliminary data.</text>
</comment>
<evidence type="ECO:0000256" key="2">
    <source>
        <dbReference type="SAM" id="Phobius"/>
    </source>
</evidence>
<sequence length="419" mass="43133">MTHAVDTSPRVGVVVDVAYGRLEASTGSGVRIGSLVAAIDAPSVVVGGRRRSTRDAWASSVAQVLGGTQPASVTVAHPSTWGSRRVDVVLAAVHAVLDDSATTVVDDLPRAALIAATHLESSVQVCVVVEAHDDRVDVHRLHRARDRWRIARTHVLDADVPADSLGDLVDDTVEAILVDGDRDGRVREVLDLLADATPTGRLAAIDRAVLHRFGPRRPARPPAPRPPTPSRGVSRTTLAAALAAAVAAGLVAVIAVVAAVVWTGGGDDAKPTAPAGVTAQIGRVTLTVPSGWNRTSDPADDTGAIGFTSIAAPSDDRRLLVVENSVRADSTPASVATSLRNRLGQRGAASVAEFSATTSYAGREVISYRETPGSGAPIRWYVVVESALQVSIGCQPGSQGQSVDAACAAAVGSVAIAPL</sequence>
<protein>
    <submittedName>
        <fullName evidence="3">Type VII secretion-associated protein</fullName>
    </submittedName>
</protein>
<feature type="region of interest" description="Disordered" evidence="1">
    <location>
        <begin position="213"/>
        <end position="234"/>
    </location>
</feature>
<keyword evidence="2" id="KW-1133">Transmembrane helix</keyword>
<keyword evidence="4" id="KW-1185">Reference proteome</keyword>
<keyword evidence="2" id="KW-0472">Membrane</keyword>
<feature type="transmembrane region" description="Helical" evidence="2">
    <location>
        <begin position="238"/>
        <end position="262"/>
    </location>
</feature>
<proteinExistence type="predicted"/>